<gene>
    <name evidence="7" type="ORF">GCM10023205_34950</name>
</gene>
<keyword evidence="3 7" id="KW-0223">Dioxygenase</keyword>
<comment type="similarity">
    <text evidence="1">Belongs to the cysteine dioxygenase family.</text>
</comment>
<keyword evidence="4" id="KW-0560">Oxidoreductase</keyword>
<dbReference type="RefSeq" id="WP_345676427.1">
    <property type="nucleotide sequence ID" value="NZ_BAABHS010000011.1"/>
</dbReference>
<keyword evidence="5" id="KW-0408">Iron</keyword>
<dbReference type="GO" id="GO:0051213">
    <property type="term" value="F:dioxygenase activity"/>
    <property type="evidence" value="ECO:0007669"/>
    <property type="project" value="UniProtKB-KW"/>
</dbReference>
<keyword evidence="2" id="KW-0479">Metal-binding</keyword>
<organism evidence="7 8">
    <name type="scientific">Yinghuangia aomiensis</name>
    <dbReference type="NCBI Taxonomy" id="676205"/>
    <lineage>
        <taxon>Bacteria</taxon>
        <taxon>Bacillati</taxon>
        <taxon>Actinomycetota</taxon>
        <taxon>Actinomycetes</taxon>
        <taxon>Kitasatosporales</taxon>
        <taxon>Streptomycetaceae</taxon>
        <taxon>Yinghuangia</taxon>
    </lineage>
</organism>
<evidence type="ECO:0000313" key="8">
    <source>
        <dbReference type="Proteomes" id="UP001500466"/>
    </source>
</evidence>
<dbReference type="InterPro" id="IPR014710">
    <property type="entry name" value="RmlC-like_jellyroll"/>
</dbReference>
<evidence type="ECO:0000256" key="1">
    <source>
        <dbReference type="ARBA" id="ARBA00006622"/>
    </source>
</evidence>
<dbReference type="InterPro" id="IPR010300">
    <property type="entry name" value="CDO_1"/>
</dbReference>
<dbReference type="PANTHER" id="PTHR12918:SF1">
    <property type="entry name" value="CYSTEINE DIOXYGENASE TYPE 1"/>
    <property type="match status" value="1"/>
</dbReference>
<sequence length="182" mass="19369">MSHHTTVAGELSAAPADPTSPAPAVRPIDIVAGYARQAAASLHTVEFDPVSRWYRRLHAADDHEVWLLSWLPGQGTGLHDHGGSSGAFTVVAGTLHERSLIATPRGRGAARERLLVPGATRAFGQGYIHQVTNTGTEPAVSVHVYAPRLTAMTIFESDAGVLGRPGTGPLTRLRVERSGEDW</sequence>
<accession>A0ABP9HC93</accession>
<reference evidence="8" key="1">
    <citation type="journal article" date="2019" name="Int. J. Syst. Evol. Microbiol.">
        <title>The Global Catalogue of Microorganisms (GCM) 10K type strain sequencing project: providing services to taxonomists for standard genome sequencing and annotation.</title>
        <authorList>
            <consortium name="The Broad Institute Genomics Platform"/>
            <consortium name="The Broad Institute Genome Sequencing Center for Infectious Disease"/>
            <person name="Wu L."/>
            <person name="Ma J."/>
        </authorList>
    </citation>
    <scope>NUCLEOTIDE SEQUENCE [LARGE SCALE GENOMIC DNA]</scope>
    <source>
        <strain evidence="8">JCM 17986</strain>
    </source>
</reference>
<dbReference type="CDD" id="cd10548">
    <property type="entry name" value="cupin_CDO"/>
    <property type="match status" value="1"/>
</dbReference>
<evidence type="ECO:0000256" key="4">
    <source>
        <dbReference type="ARBA" id="ARBA00023002"/>
    </source>
</evidence>
<dbReference type="PANTHER" id="PTHR12918">
    <property type="entry name" value="CYSTEINE DIOXYGENASE"/>
    <property type="match status" value="1"/>
</dbReference>
<evidence type="ECO:0000256" key="3">
    <source>
        <dbReference type="ARBA" id="ARBA00022964"/>
    </source>
</evidence>
<dbReference type="InterPro" id="IPR011051">
    <property type="entry name" value="RmlC_Cupin_sf"/>
</dbReference>
<evidence type="ECO:0000256" key="2">
    <source>
        <dbReference type="ARBA" id="ARBA00022723"/>
    </source>
</evidence>
<dbReference type="EMBL" id="BAABHS010000011">
    <property type="protein sequence ID" value="GAA4967151.1"/>
    <property type="molecule type" value="Genomic_DNA"/>
</dbReference>
<evidence type="ECO:0000256" key="5">
    <source>
        <dbReference type="ARBA" id="ARBA00023004"/>
    </source>
</evidence>
<dbReference type="Pfam" id="PF05995">
    <property type="entry name" value="CDO_I"/>
    <property type="match status" value="1"/>
</dbReference>
<comment type="caution">
    <text evidence="7">The sequence shown here is derived from an EMBL/GenBank/DDBJ whole genome shotgun (WGS) entry which is preliminary data.</text>
</comment>
<feature type="region of interest" description="Disordered" evidence="6">
    <location>
        <begin position="1"/>
        <end position="22"/>
    </location>
</feature>
<feature type="compositionally biased region" description="Low complexity" evidence="6">
    <location>
        <begin position="12"/>
        <end position="22"/>
    </location>
</feature>
<keyword evidence="8" id="KW-1185">Reference proteome</keyword>
<name>A0ABP9HC93_9ACTN</name>
<evidence type="ECO:0000256" key="6">
    <source>
        <dbReference type="SAM" id="MobiDB-lite"/>
    </source>
</evidence>
<dbReference type="Gene3D" id="2.60.120.10">
    <property type="entry name" value="Jelly Rolls"/>
    <property type="match status" value="1"/>
</dbReference>
<evidence type="ECO:0000313" key="7">
    <source>
        <dbReference type="EMBL" id="GAA4967151.1"/>
    </source>
</evidence>
<dbReference type="Proteomes" id="UP001500466">
    <property type="component" value="Unassembled WGS sequence"/>
</dbReference>
<proteinExistence type="inferred from homology"/>
<dbReference type="SUPFAM" id="SSF51182">
    <property type="entry name" value="RmlC-like cupins"/>
    <property type="match status" value="1"/>
</dbReference>
<protein>
    <submittedName>
        <fullName evidence="7">Cysteine dioxygenase family protein</fullName>
    </submittedName>
</protein>